<keyword evidence="4" id="KW-1185">Reference proteome</keyword>
<proteinExistence type="predicted"/>
<reference evidence="3 4" key="1">
    <citation type="submission" date="2016-02" db="EMBL/GenBank/DDBJ databases">
        <authorList>
            <person name="Teng J.L."/>
            <person name="Tang Y."/>
            <person name="Huang Y."/>
            <person name="Guo F."/>
            <person name="Wei W."/>
            <person name="Chen J.H."/>
            <person name="Wong S.Y."/>
            <person name="Lau S.K."/>
            <person name="Woo P.C."/>
        </authorList>
    </citation>
    <scope>NUCLEOTIDE SEQUENCE [LARGE SCALE GENOMIC DNA]</scope>
    <source>
        <strain evidence="3 4">JCM 13375</strain>
    </source>
</reference>
<dbReference type="EMBL" id="LSRE01000002">
    <property type="protein sequence ID" value="KXP00864.1"/>
    <property type="molecule type" value="Genomic_DNA"/>
</dbReference>
<dbReference type="Gene3D" id="3.40.50.300">
    <property type="entry name" value="P-loop containing nucleotide triphosphate hydrolases"/>
    <property type="match status" value="1"/>
</dbReference>
<evidence type="ECO:0000256" key="1">
    <source>
        <dbReference type="SAM" id="Coils"/>
    </source>
</evidence>
<dbReference type="Pfam" id="PF13476">
    <property type="entry name" value="AAA_23"/>
    <property type="match status" value="1"/>
</dbReference>
<evidence type="ECO:0000313" key="3">
    <source>
        <dbReference type="EMBL" id="KXP00864.1"/>
    </source>
</evidence>
<keyword evidence="1" id="KW-0175">Coiled coil</keyword>
<evidence type="ECO:0000313" key="4">
    <source>
        <dbReference type="Proteomes" id="UP000070409"/>
    </source>
</evidence>
<gene>
    <name evidence="3" type="ORF">AXK61_12710</name>
</gene>
<dbReference type="RefSeq" id="WP_068743614.1">
    <property type="nucleotide sequence ID" value="NZ_LSRE01000002.1"/>
</dbReference>
<accession>A0A137ZRQ7</accession>
<comment type="caution">
    <text evidence="3">The sequence shown here is derived from an EMBL/GenBank/DDBJ whole genome shotgun (WGS) entry which is preliminary data.</text>
</comment>
<feature type="domain" description="Rad50/SbcC-type AAA" evidence="2">
    <location>
        <begin position="16"/>
        <end position="87"/>
    </location>
</feature>
<feature type="coiled-coil region" evidence="1">
    <location>
        <begin position="225"/>
        <end position="252"/>
    </location>
</feature>
<evidence type="ECO:0000259" key="2">
    <source>
        <dbReference type="Pfam" id="PF13476"/>
    </source>
</evidence>
<dbReference type="SUPFAM" id="SSF52540">
    <property type="entry name" value="P-loop containing nucleoside triphosphate hydrolases"/>
    <property type="match status" value="1"/>
</dbReference>
<name>A0A137ZRQ7_9ACTN</name>
<dbReference type="InterPro" id="IPR038729">
    <property type="entry name" value="Rad50/SbcC_AAA"/>
</dbReference>
<protein>
    <recommendedName>
        <fullName evidence="2">Rad50/SbcC-type AAA domain-containing protein</fullName>
    </recommendedName>
</protein>
<dbReference type="InterPro" id="IPR027417">
    <property type="entry name" value="P-loop_NTPase"/>
</dbReference>
<dbReference type="Proteomes" id="UP000070409">
    <property type="component" value="Unassembled WGS sequence"/>
</dbReference>
<sequence>MTSTITEAAPLRVVHLEAENFKRLRAVEITPDPDQNVVTIAGRNAQGKSSVIDAIWAALANTAAAKGTNTSRPIRDGEDRARVSVDLGGLVVTRTWAGEKTTLTVTSADGAKYNSPQRMLDDLIGSLSFDPLAFAGLPAKAQQAELLALVDLPFDPDRLADERGAVFAMRTETGRAVKQLQGQLDGLPAHDPTAPAEEVSAADLLGRINEARHAEREWDEASDAVEEAAHRVRVLKVDLEEAEDELKARSAEMSALTEPDENTVPTLERQVETIDATNARVRANADRARVANLLELERAHWQEQTDEIADLDRRRADGLAAAEFPVQGLGFDDGGVTYQGVPFGQASAAEQLRVSVAIAMALNPTVRVIRIADGSLLDADNLALIGEMAADRGYQVWVETVRDRGVDGPGILIEDGQVAGGAA</sequence>
<organism evidence="3 4">
    <name type="scientific">Tsukamurella pseudospumae</name>
    <dbReference type="NCBI Taxonomy" id="239498"/>
    <lineage>
        <taxon>Bacteria</taxon>
        <taxon>Bacillati</taxon>
        <taxon>Actinomycetota</taxon>
        <taxon>Actinomycetes</taxon>
        <taxon>Mycobacteriales</taxon>
        <taxon>Tsukamurellaceae</taxon>
        <taxon>Tsukamurella</taxon>
    </lineage>
</organism>